<proteinExistence type="predicted"/>
<feature type="region of interest" description="Disordered" evidence="1">
    <location>
        <begin position="91"/>
        <end position="114"/>
    </location>
</feature>
<evidence type="ECO:0008006" key="5">
    <source>
        <dbReference type="Google" id="ProtNLM"/>
    </source>
</evidence>
<name>A0AAN9RRI9_PHACN</name>
<feature type="transmembrane region" description="Helical" evidence="2">
    <location>
        <begin position="63"/>
        <end position="86"/>
    </location>
</feature>
<dbReference type="AlphaFoldDB" id="A0AAN9RRI9"/>
<keyword evidence="4" id="KW-1185">Reference proteome</keyword>
<accession>A0AAN9RRI9</accession>
<gene>
    <name evidence="3" type="ORF">VNO80_02538</name>
</gene>
<organism evidence="3 4">
    <name type="scientific">Phaseolus coccineus</name>
    <name type="common">Scarlet runner bean</name>
    <name type="synonym">Phaseolus multiflorus</name>
    <dbReference type="NCBI Taxonomy" id="3886"/>
    <lineage>
        <taxon>Eukaryota</taxon>
        <taxon>Viridiplantae</taxon>
        <taxon>Streptophyta</taxon>
        <taxon>Embryophyta</taxon>
        <taxon>Tracheophyta</taxon>
        <taxon>Spermatophyta</taxon>
        <taxon>Magnoliopsida</taxon>
        <taxon>eudicotyledons</taxon>
        <taxon>Gunneridae</taxon>
        <taxon>Pentapetalae</taxon>
        <taxon>rosids</taxon>
        <taxon>fabids</taxon>
        <taxon>Fabales</taxon>
        <taxon>Fabaceae</taxon>
        <taxon>Papilionoideae</taxon>
        <taxon>50 kb inversion clade</taxon>
        <taxon>NPAAA clade</taxon>
        <taxon>indigoferoid/millettioid clade</taxon>
        <taxon>Phaseoleae</taxon>
        <taxon>Phaseolus</taxon>
    </lineage>
</organism>
<sequence>MEHDMGSTKFCLCCDVFGCPLNSNGGGREEEKMDPQKAQAEASKRPPGHGATEVLHQRKSLPYSYPTMAVAGFLITAAVGYTVLYAKKKPEASAKDVAKVSAGVAQPQDTHPHK</sequence>
<protein>
    <recommendedName>
        <fullName evidence="5">Transmembrane protein</fullName>
    </recommendedName>
</protein>
<comment type="caution">
    <text evidence="3">The sequence shown here is derived from an EMBL/GenBank/DDBJ whole genome shotgun (WGS) entry which is preliminary data.</text>
</comment>
<keyword evidence="2" id="KW-1133">Transmembrane helix</keyword>
<feature type="region of interest" description="Disordered" evidence="1">
    <location>
        <begin position="24"/>
        <end position="55"/>
    </location>
</feature>
<dbReference type="EMBL" id="JAYMYR010000002">
    <property type="protein sequence ID" value="KAK7377118.1"/>
    <property type="molecule type" value="Genomic_DNA"/>
</dbReference>
<reference evidence="3 4" key="1">
    <citation type="submission" date="2024-01" db="EMBL/GenBank/DDBJ databases">
        <title>The genomes of 5 underutilized Papilionoideae crops provide insights into root nodulation and disease resistanc.</title>
        <authorList>
            <person name="Jiang F."/>
        </authorList>
    </citation>
    <scope>NUCLEOTIDE SEQUENCE [LARGE SCALE GENOMIC DNA]</scope>
    <source>
        <strain evidence="3">JINMINGXINNONG_FW02</strain>
        <tissue evidence="3">Leaves</tissue>
    </source>
</reference>
<evidence type="ECO:0000313" key="3">
    <source>
        <dbReference type="EMBL" id="KAK7377118.1"/>
    </source>
</evidence>
<keyword evidence="2" id="KW-0472">Membrane</keyword>
<evidence type="ECO:0000313" key="4">
    <source>
        <dbReference type="Proteomes" id="UP001374584"/>
    </source>
</evidence>
<keyword evidence="2" id="KW-0812">Transmembrane</keyword>
<dbReference type="Proteomes" id="UP001374584">
    <property type="component" value="Unassembled WGS sequence"/>
</dbReference>
<evidence type="ECO:0000256" key="1">
    <source>
        <dbReference type="SAM" id="MobiDB-lite"/>
    </source>
</evidence>
<evidence type="ECO:0000256" key="2">
    <source>
        <dbReference type="SAM" id="Phobius"/>
    </source>
</evidence>